<dbReference type="SUPFAM" id="SSF55811">
    <property type="entry name" value="Nudix"/>
    <property type="match status" value="1"/>
</dbReference>
<sequence>MQRRRSGDCAFAGPVEESRSPPAPPLAPMTRSDAPTPAPLRPSATLLLARDTEAGPQLLMLRRADRGDQNSHAWVFPGGLLDAADRAAHPHCAGLDDVAASERLGLAAGGLDHWVAALRECFEEAGLLLAVEADGGEPDPGELAVLADDWRLALQRGERTLAQLCEALGWRLAVDRLHWIAHWVTPLGMPKRFDARFFLARAPQGQEARHDGSEMVDLRWLGAAEALSGAAGVQVTGPARSLLDQLAGFADVAEMLAWAGQLGPISPIQPRLGRLGPLDPQGGGRLAPIPPQHPAYPEIGRIDPQGAGHALAHIAPGVAVPLSPDRRVLRVTAPNGSVMTGPGTNSYLLRSGGRGPADEAGWAVIDPGPDDPAHVQSLLAAAPGPIRWILVTHTHIDHSPAARALQAATGAQVLGQRPAHPEWQDTAFAPDRPLAGGELLELGPELTLEVIHTPGHAANHLCYRHVQERLLFTGDHVMQGSTVVINPPDGDMAAYLASLRALADRVEGPQGFEWIAPGHGFLIPQPARALELLIRHRRRREAATLAALIRLGSSPLEALLPVVYHDVPPQRHPVAARSLRAHLLHLQGQLRVAEAQGRWHVLP</sequence>
<dbReference type="PANTHER" id="PTHR23131:SF0">
    <property type="entry name" value="ENDORIBONUCLEASE LACTB2"/>
    <property type="match status" value="1"/>
</dbReference>
<gene>
    <name evidence="3" type="ORF">CATMQ487_02450</name>
</gene>
<dbReference type="InterPro" id="IPR050662">
    <property type="entry name" value="Sec-metab_biosynth-thioest"/>
</dbReference>
<dbReference type="Gene3D" id="1.10.10.10">
    <property type="entry name" value="Winged helix-like DNA-binding domain superfamily/Winged helix DNA-binding domain"/>
    <property type="match status" value="1"/>
</dbReference>
<dbReference type="Pfam" id="PF00753">
    <property type="entry name" value="Lactamase_B"/>
    <property type="match status" value="1"/>
</dbReference>
<dbReference type="SMART" id="SM00849">
    <property type="entry name" value="Lactamase_B"/>
    <property type="match status" value="1"/>
</dbReference>
<keyword evidence="4" id="KW-1185">Reference proteome</keyword>
<dbReference type="CDD" id="cd16278">
    <property type="entry name" value="metallo-hydrolase-like_MBL-fold"/>
    <property type="match status" value="1"/>
</dbReference>
<evidence type="ECO:0000259" key="2">
    <source>
        <dbReference type="PROSITE" id="PS51462"/>
    </source>
</evidence>
<dbReference type="InterPro" id="IPR041516">
    <property type="entry name" value="LACTB2_WH"/>
</dbReference>
<proteinExistence type="predicted"/>
<dbReference type="Pfam" id="PF17778">
    <property type="entry name" value="WHD_BLACT"/>
    <property type="match status" value="1"/>
</dbReference>
<feature type="region of interest" description="Disordered" evidence="1">
    <location>
        <begin position="1"/>
        <end position="41"/>
    </location>
</feature>
<dbReference type="Proteomes" id="UP001057498">
    <property type="component" value="Chromosome"/>
</dbReference>
<dbReference type="InterPro" id="IPR001279">
    <property type="entry name" value="Metallo-B-lactamas"/>
</dbReference>
<name>A0ABM7YGI0_9BURK</name>
<organism evidence="3 4">
    <name type="scientific">Sphaerotilus microaerophilus</name>
    <dbReference type="NCBI Taxonomy" id="2914710"/>
    <lineage>
        <taxon>Bacteria</taxon>
        <taxon>Pseudomonadati</taxon>
        <taxon>Pseudomonadota</taxon>
        <taxon>Betaproteobacteria</taxon>
        <taxon>Burkholderiales</taxon>
        <taxon>Sphaerotilaceae</taxon>
        <taxon>Sphaerotilus</taxon>
    </lineage>
</organism>
<protein>
    <recommendedName>
        <fullName evidence="2">Nudix hydrolase domain-containing protein</fullName>
    </recommendedName>
</protein>
<dbReference type="Gene3D" id="3.90.79.10">
    <property type="entry name" value="Nucleoside Triphosphate Pyrophosphohydrolase"/>
    <property type="match status" value="1"/>
</dbReference>
<evidence type="ECO:0000313" key="3">
    <source>
        <dbReference type="EMBL" id="BDI03275.1"/>
    </source>
</evidence>
<accession>A0ABM7YGI0</accession>
<dbReference type="CDD" id="cd18870">
    <property type="entry name" value="NUDIX_AcylCoAdiphos_Nudt19"/>
    <property type="match status" value="1"/>
</dbReference>
<feature type="domain" description="Nudix hydrolase" evidence="2">
    <location>
        <begin position="39"/>
        <end position="247"/>
    </location>
</feature>
<dbReference type="InterPro" id="IPR036388">
    <property type="entry name" value="WH-like_DNA-bd_sf"/>
</dbReference>
<evidence type="ECO:0000256" key="1">
    <source>
        <dbReference type="SAM" id="MobiDB-lite"/>
    </source>
</evidence>
<dbReference type="PANTHER" id="PTHR23131">
    <property type="entry name" value="ENDORIBONUCLEASE LACTB2"/>
    <property type="match status" value="1"/>
</dbReference>
<reference evidence="3" key="1">
    <citation type="submission" date="2022-04" db="EMBL/GenBank/DDBJ databases">
        <title>Whole genome sequence of Sphaerotilus sp. FB-5.</title>
        <authorList>
            <person name="Takeda M."/>
            <person name="Narihara S."/>
            <person name="Akimoto M."/>
            <person name="Akimoto R."/>
            <person name="Nishiyashiki S."/>
            <person name="Murakami T."/>
        </authorList>
    </citation>
    <scope>NUCLEOTIDE SEQUENCE</scope>
    <source>
        <strain evidence="3">FB-5</strain>
    </source>
</reference>
<dbReference type="Gene3D" id="3.60.15.10">
    <property type="entry name" value="Ribonuclease Z/Hydroxyacylglutathione hydrolase-like"/>
    <property type="match status" value="1"/>
</dbReference>
<dbReference type="InterPro" id="IPR036866">
    <property type="entry name" value="RibonucZ/Hydroxyglut_hydro"/>
</dbReference>
<dbReference type="InterPro" id="IPR015797">
    <property type="entry name" value="NUDIX_hydrolase-like_dom_sf"/>
</dbReference>
<dbReference type="EMBL" id="AP025730">
    <property type="protein sequence ID" value="BDI03275.1"/>
    <property type="molecule type" value="Genomic_DNA"/>
</dbReference>
<evidence type="ECO:0000313" key="4">
    <source>
        <dbReference type="Proteomes" id="UP001057498"/>
    </source>
</evidence>
<dbReference type="InterPro" id="IPR000086">
    <property type="entry name" value="NUDIX_hydrolase_dom"/>
</dbReference>
<dbReference type="SUPFAM" id="SSF56281">
    <property type="entry name" value="Metallo-hydrolase/oxidoreductase"/>
    <property type="match status" value="1"/>
</dbReference>
<dbReference type="PROSITE" id="PS51462">
    <property type="entry name" value="NUDIX"/>
    <property type="match status" value="1"/>
</dbReference>